<dbReference type="EMBL" id="CAJVQC010008287">
    <property type="protein sequence ID" value="CAG8590638.1"/>
    <property type="molecule type" value="Genomic_DNA"/>
</dbReference>
<dbReference type="Proteomes" id="UP000789920">
    <property type="component" value="Unassembled WGS sequence"/>
</dbReference>
<accession>A0ACA9MHP4</accession>
<evidence type="ECO:0000313" key="1">
    <source>
        <dbReference type="EMBL" id="CAG8590638.1"/>
    </source>
</evidence>
<evidence type="ECO:0000313" key="2">
    <source>
        <dbReference type="Proteomes" id="UP000789920"/>
    </source>
</evidence>
<name>A0ACA9MHP4_9GLOM</name>
<proteinExistence type="predicted"/>
<protein>
    <submittedName>
        <fullName evidence="1">34148_t:CDS:1</fullName>
    </submittedName>
</protein>
<gene>
    <name evidence="1" type="ORF">RPERSI_LOCUS5521</name>
</gene>
<organism evidence="1 2">
    <name type="scientific">Racocetra persica</name>
    <dbReference type="NCBI Taxonomy" id="160502"/>
    <lineage>
        <taxon>Eukaryota</taxon>
        <taxon>Fungi</taxon>
        <taxon>Fungi incertae sedis</taxon>
        <taxon>Mucoromycota</taxon>
        <taxon>Glomeromycotina</taxon>
        <taxon>Glomeromycetes</taxon>
        <taxon>Diversisporales</taxon>
        <taxon>Gigasporaceae</taxon>
        <taxon>Racocetra</taxon>
    </lineage>
</organism>
<reference evidence="1" key="1">
    <citation type="submission" date="2021-06" db="EMBL/GenBank/DDBJ databases">
        <authorList>
            <person name="Kallberg Y."/>
            <person name="Tangrot J."/>
            <person name="Rosling A."/>
        </authorList>
    </citation>
    <scope>NUCLEOTIDE SEQUENCE</scope>
    <source>
        <strain evidence="1">MA461A</strain>
    </source>
</reference>
<keyword evidence="2" id="KW-1185">Reference proteome</keyword>
<sequence>MEEKIKEELATHKKYQLLVPDLDIQTRWNSTYLMLNKFLQMRILLDILVAKHRDLLPLYLQENNCDKLKIMINILRPIFDATEILSTSTYPTISDVRLTIFGLIRHLSPFLESTSSEDRLFVESINSKLKEYWNYIEESTTISTLLDPRSKTKTFTTTEQREKAINILQNQMKNYSNQHNHIVSNIQKSKRFFFESLLTEQSSSPSIEDEITRYIAAPVTSDANPLTWWHHYKGSSVPSEQAFSIAANVITKIRCNLKPESARAVMRLKSWIPKVRDKHDKENDLDIEILSES</sequence>
<comment type="caution">
    <text evidence="1">The sequence shown here is derived from an EMBL/GenBank/DDBJ whole genome shotgun (WGS) entry which is preliminary data.</text>
</comment>